<evidence type="ECO:0000313" key="1">
    <source>
        <dbReference type="EMBL" id="HCK24429.1"/>
    </source>
</evidence>
<feature type="non-terminal residue" evidence="1">
    <location>
        <position position="1"/>
    </location>
</feature>
<reference evidence="1 2" key="1">
    <citation type="journal article" date="2018" name="Nat. Biotechnol.">
        <title>A standardized bacterial taxonomy based on genome phylogeny substantially revises the tree of life.</title>
        <authorList>
            <person name="Parks D.H."/>
            <person name="Chuvochina M."/>
            <person name="Waite D.W."/>
            <person name="Rinke C."/>
            <person name="Skarshewski A."/>
            <person name="Chaumeil P.A."/>
            <person name="Hugenholtz P."/>
        </authorList>
    </citation>
    <scope>NUCLEOTIDE SEQUENCE [LARGE SCALE GENOMIC DNA]</scope>
    <source>
        <strain evidence="1">UBA9667</strain>
    </source>
</reference>
<organism evidence="1 2">
    <name type="scientific">Bacteroides graminisolvens</name>
    <dbReference type="NCBI Taxonomy" id="477666"/>
    <lineage>
        <taxon>Bacteria</taxon>
        <taxon>Pseudomonadati</taxon>
        <taxon>Bacteroidota</taxon>
        <taxon>Bacteroidia</taxon>
        <taxon>Bacteroidales</taxon>
        <taxon>Bacteroidaceae</taxon>
        <taxon>Bacteroides</taxon>
    </lineage>
</organism>
<sequence length="193" mass="21190">NNTLEGASTFNLALGSGISCKIRDNYFEGISNSITNLLKTTENRSLEFSGKKNIKGCIWIGAIDLIENNHITNVSYRIGNKNSPSSVIVEGNHVDIPSERNLLTAASEVYFVLIGSCSVYCAVNNNSIVRPQKAVCGFFDTDNAILENTEILNNFVAHTSKPNNSLELIHDNYSKVGWRAKQHVIGKLLLDSN</sequence>
<comment type="caution">
    <text evidence="1">The sequence shown here is derived from an EMBL/GenBank/DDBJ whole genome shotgun (WGS) entry which is preliminary data.</text>
</comment>
<name>A0A3D2SEZ3_9BACE</name>
<gene>
    <name evidence="1" type="ORF">DHW31_06520</name>
</gene>
<dbReference type="AlphaFoldDB" id="A0A3D2SEZ3"/>
<dbReference type="EMBL" id="DPVG01000234">
    <property type="protein sequence ID" value="HCK24429.1"/>
    <property type="molecule type" value="Genomic_DNA"/>
</dbReference>
<protein>
    <submittedName>
        <fullName evidence="1">Uncharacterized protein</fullName>
    </submittedName>
</protein>
<evidence type="ECO:0000313" key="2">
    <source>
        <dbReference type="Proteomes" id="UP000263098"/>
    </source>
</evidence>
<dbReference type="Proteomes" id="UP000263098">
    <property type="component" value="Unassembled WGS sequence"/>
</dbReference>
<accession>A0A3D2SEZ3</accession>
<proteinExistence type="predicted"/>